<comment type="subcellular location">
    <subcellularLocation>
        <location evidence="1">Nucleus</location>
    </subcellularLocation>
</comment>
<dbReference type="InterPro" id="IPR021990">
    <property type="entry name" value="Mediator_Med12_LCEWAV"/>
</dbReference>
<evidence type="ECO:0000256" key="6">
    <source>
        <dbReference type="ARBA" id="ARBA00023015"/>
    </source>
</evidence>
<evidence type="ECO:0000256" key="10">
    <source>
        <dbReference type="ARBA" id="ARBA00025661"/>
    </source>
</evidence>
<feature type="region of interest" description="Disordered" evidence="12">
    <location>
        <begin position="1146"/>
        <end position="1165"/>
    </location>
</feature>
<dbReference type="PANTHER" id="PTHR46567:SF1">
    <property type="entry name" value="MEDIATOR OF RNA POLYMERASE II TRANSCRIPTION SUBUNIT 12"/>
    <property type="match status" value="1"/>
</dbReference>
<dbReference type="GO" id="GO:0003712">
    <property type="term" value="F:transcription coregulator activity"/>
    <property type="evidence" value="ECO:0007669"/>
    <property type="project" value="InterPro"/>
</dbReference>
<keyword evidence="9" id="KW-0539">Nucleus</keyword>
<sequence>MQQNNFQAVGMAGTTTHFQQVQPNVLKRKPFSMNPPDKVLSRTRDLGFAGVYPQRGAQDEDELSESNVKHGFQDRPHPILQDERFSAFELYYHDSNHGKLLNALSGFVTEVLKGQVGESKVPNESRYKLPDRVATDAKQWIVKLASETEPLSELAKSVPLGQVFHGNLISVYVLIDSAYYRIKGGALLDHLVQHQVPIARATWFVRFVGASEIRQHRQPKQAEDPNQHSAFETEWTTALTVFMKRLFESINAPQPTIIGPTISKDTKRWSSSDERKRFMIKWNYVLGLIRYQYAEGLIDQRGFLRWSLDSFKLANFDQTFFVLQIVTSFITEIVRSRALTRYLMESCISKLQRYAAHLDASELIRQQQYQLSQLLQYIFMVAPDLAVAPRTWTQYKDLILGVMDIAPITSPATQIQRLLSARKLEIQRRNEFLLYGRCPVIKASQDAIEILDSMSVSSSLNDIYKSWFDATGSDDPIHQLFQWAITFSRSGNHRPYVVGAILTRYAQDGRLGRRRDLQTQLQVFLDTFESSHVEERRQLSELYGEIIRKDLFSLDTYIQRLISRGDLEASNIHKRFSHIKDLPIYKAKPTQLNHRRVSLFGVTYKLHKDDEESRYMKTLERISSFFPMMFRSQSNSGVVSQSMPAKDSEADYALSRLGHTDVLLLQNLPKFIRVRVAEWLVNHVFDFVVTDKLIGMDNFKTMLNPGNSKLNGRQFAVIIEILEAAKEYRLVLGLCIWMLHKTTDRNIYPYIVDTFRRHQMVFHAMEELGNIFTAVYNKHSELRKSQKHDRNLILSYLIELMKIPESGANAAQKQELTLQHDEPPPVSGKKETPAVFDDIRKLQDDYLTIATAISNLTWSYQSSKEAVKRVFLYVIENLRRLVSSSKSIYEFRRIMEINVEVLRVLNDRCLFLDDVIIECLQEIVLTLSNGGVQQPRQLSELLTNHTDEKSSWMLSFLALLMISRIVTAARVLRDFVDVVVKRATDEGLNPLFTPLYINVIRLAHIVLGVSDTEDLAPGLFLTTQELQSMSTIRQSDLMSGEPPVAPFRTYLLISRLSTSPSILADDAKTKLVVACLDEFKNSIYNKSSWLKRVCLDKPVWAYKVMVAVSTEVDSSLLSKGPEASIRHFANCAIFQHLVSEDSDTDFVSSNAAAPSQQPHHHHQPHQRLTIESCRDSFAHVLRKMNDWTFDRPWIELQFILDRIVAFGESQAGTSSLMYFDCFVDLLFERLLEPSTHIRFFSRLVEGLRWEVLSRFLQQISWLLEGILPLPPGYRHDPASPRAVMVSKWSTALAGDERCLKVFMDVAVLAIQTADRCRVNGDGRYGPELIAMAKALLTQLQWFESKIPVFDLMEICSLSFQEASRFWQQCNYSLQSALENVRQGRLAIEKGSEQHAFIGEIRAMLYLRLRLILPLIPVLLENAQDSNLVSLVQTLVCLMTARISHGMGTEEKLFELILDIVSWISDEVPKELKNSLLAVLRDLQPQLCIPEKYLERIQRMLPFQIQNPHVKRLLTVVYPPSSNTLMSSSSSSLSSLALLPATASLVVSSSHFKPWEWVESSAIVAGPQELDFNLSSSATAAAASAATHPEVVNDGPISLSLFSASVRVPFSEDDEETGGMSLMYNRLFEDGWQPGDITAVRNLLVTEGNSGEMNEDVVMADGVGNGDAGKREGKRKAVAESPNDGNPYLVQEVFDVKLKPFDVDDDGDATSSIGENDDRPSFLNELADARAPEDVRDSIIQ</sequence>
<comment type="function">
    <text evidence="10">Component of the SRB8-11 complex. The SRB8-11 complex is a regulatory module of the Mediator complex which is itself involved in regulation of basal and activated RNA polymerase II-dependent transcription. The SRB8-11 complex may be involved in the transcriptional repression of a subset of genes regulated by Mediator. It may inhibit the association of the Mediator complex with RNA polymerase II to form the holoenzyme complex.</text>
</comment>
<organism evidence="14 15">
    <name type="scientific">Synchytrium microbalum</name>
    <dbReference type="NCBI Taxonomy" id="1806994"/>
    <lineage>
        <taxon>Eukaryota</taxon>
        <taxon>Fungi</taxon>
        <taxon>Fungi incertae sedis</taxon>
        <taxon>Chytridiomycota</taxon>
        <taxon>Chytridiomycota incertae sedis</taxon>
        <taxon>Chytridiomycetes</taxon>
        <taxon>Synchytriales</taxon>
        <taxon>Synchytriaceae</taxon>
        <taxon>Synchytrium</taxon>
    </lineage>
</organism>
<keyword evidence="5" id="KW-0678">Repressor</keyword>
<dbReference type="STRING" id="1806994.A0A507BQX6"/>
<evidence type="ECO:0000256" key="7">
    <source>
        <dbReference type="ARBA" id="ARBA00023159"/>
    </source>
</evidence>
<feature type="compositionally biased region" description="Polar residues" evidence="12">
    <location>
        <begin position="1146"/>
        <end position="1155"/>
    </location>
</feature>
<evidence type="ECO:0000256" key="1">
    <source>
        <dbReference type="ARBA" id="ARBA00004123"/>
    </source>
</evidence>
<dbReference type="Proteomes" id="UP000319731">
    <property type="component" value="Unassembled WGS sequence"/>
</dbReference>
<keyword evidence="6" id="KW-0805">Transcription regulation</keyword>
<dbReference type="PANTHER" id="PTHR46567">
    <property type="entry name" value="MEDIATOR OF RNA POLYMERASE II TRANSCRIPTION SUBUNIT 12"/>
    <property type="match status" value="1"/>
</dbReference>
<feature type="domain" description="Mediator complex subunit Med12" evidence="13">
    <location>
        <begin position="126"/>
        <end position="206"/>
    </location>
</feature>
<comment type="caution">
    <text evidence="14">The sequence shown here is derived from an EMBL/GenBank/DDBJ whole genome shotgun (WGS) entry which is preliminary data.</text>
</comment>
<reference evidence="14 15" key="1">
    <citation type="journal article" date="2019" name="Sci. Rep.">
        <title>Comparative genomics of chytrid fungi reveal insights into the obligate biotrophic and pathogenic lifestyle of Synchytrium endobioticum.</title>
        <authorList>
            <person name="van de Vossenberg B.T.L.H."/>
            <person name="Warris S."/>
            <person name="Nguyen H.D.T."/>
            <person name="van Gent-Pelzer M.P.E."/>
            <person name="Joly D.L."/>
            <person name="van de Geest H.C."/>
            <person name="Bonants P.J.M."/>
            <person name="Smith D.S."/>
            <person name="Levesque C.A."/>
            <person name="van der Lee T.A.J."/>
        </authorList>
    </citation>
    <scope>NUCLEOTIDE SEQUENCE [LARGE SCALE GENOMIC DNA]</scope>
    <source>
        <strain evidence="14 15">JEL517</strain>
    </source>
</reference>
<evidence type="ECO:0000256" key="11">
    <source>
        <dbReference type="ARBA" id="ARBA00032010"/>
    </source>
</evidence>
<feature type="region of interest" description="Disordered" evidence="12">
    <location>
        <begin position="1700"/>
        <end position="1740"/>
    </location>
</feature>
<accession>A0A507BQX6</accession>
<dbReference type="GeneID" id="42007403"/>
<comment type="similarity">
    <text evidence="2">Belongs to the Mediator complex subunit 12 family.</text>
</comment>
<protein>
    <recommendedName>
        <fullName evidence="4">Mediator of RNA polymerase II transcription subunit 12</fullName>
    </recommendedName>
    <alternativeName>
        <fullName evidence="11">Mediator complex subunit 12</fullName>
    </alternativeName>
</protein>
<evidence type="ECO:0000313" key="15">
    <source>
        <dbReference type="Proteomes" id="UP000319731"/>
    </source>
</evidence>
<feature type="region of interest" description="Disordered" evidence="12">
    <location>
        <begin position="1664"/>
        <end position="1684"/>
    </location>
</feature>
<keyword evidence="15" id="KW-1185">Reference proteome</keyword>
<dbReference type="GO" id="GO:0016592">
    <property type="term" value="C:mediator complex"/>
    <property type="evidence" value="ECO:0007669"/>
    <property type="project" value="InterPro"/>
</dbReference>
<dbReference type="OrthoDB" id="2147114at2759"/>
<evidence type="ECO:0000256" key="9">
    <source>
        <dbReference type="ARBA" id="ARBA00023242"/>
    </source>
</evidence>
<evidence type="ECO:0000256" key="3">
    <source>
        <dbReference type="ARBA" id="ARBA00011629"/>
    </source>
</evidence>
<dbReference type="EMBL" id="QEAO01000086">
    <property type="protein sequence ID" value="TPX30202.1"/>
    <property type="molecule type" value="Genomic_DNA"/>
</dbReference>
<evidence type="ECO:0000259" key="13">
    <source>
        <dbReference type="SMART" id="SM01281"/>
    </source>
</evidence>
<evidence type="ECO:0000256" key="8">
    <source>
        <dbReference type="ARBA" id="ARBA00023163"/>
    </source>
</evidence>
<feature type="compositionally biased region" description="Basic and acidic residues" evidence="12">
    <location>
        <begin position="1667"/>
        <end position="1677"/>
    </location>
</feature>
<dbReference type="RefSeq" id="XP_031021918.1">
    <property type="nucleotide sequence ID" value="XM_031172106.1"/>
</dbReference>
<keyword evidence="7" id="KW-0010">Activator</keyword>
<evidence type="ECO:0000313" key="14">
    <source>
        <dbReference type="EMBL" id="TPX30202.1"/>
    </source>
</evidence>
<dbReference type="SMART" id="SM01281">
    <property type="entry name" value="Med12"/>
    <property type="match status" value="1"/>
</dbReference>
<proteinExistence type="inferred from homology"/>
<evidence type="ECO:0000256" key="12">
    <source>
        <dbReference type="SAM" id="MobiDB-lite"/>
    </source>
</evidence>
<dbReference type="Pfam" id="PF25326">
    <property type="entry name" value="ARM_SRB8"/>
    <property type="match status" value="1"/>
</dbReference>
<dbReference type="Pfam" id="PF12145">
    <property type="entry name" value="Med12-LCEWAV"/>
    <property type="match status" value="1"/>
</dbReference>
<keyword evidence="8" id="KW-0804">Transcription</keyword>
<dbReference type="InterPro" id="IPR057344">
    <property type="entry name" value="ARM_SRB8"/>
</dbReference>
<evidence type="ECO:0000256" key="4">
    <source>
        <dbReference type="ARBA" id="ARBA00019622"/>
    </source>
</evidence>
<feature type="compositionally biased region" description="Basic and acidic residues" evidence="12">
    <location>
        <begin position="1726"/>
        <end position="1740"/>
    </location>
</feature>
<gene>
    <name evidence="14" type="ORF">SmJEL517_g06180</name>
</gene>
<dbReference type="InterPro" id="IPR019035">
    <property type="entry name" value="Mediator_Med12"/>
</dbReference>
<comment type="subunit">
    <text evidence="3">Component of the SRB8-11 complex, which itself associates with the Mediator complex.</text>
</comment>
<dbReference type="GO" id="GO:0006357">
    <property type="term" value="P:regulation of transcription by RNA polymerase II"/>
    <property type="evidence" value="ECO:0007669"/>
    <property type="project" value="InterPro"/>
</dbReference>
<evidence type="ECO:0000256" key="2">
    <source>
        <dbReference type="ARBA" id="ARBA00010289"/>
    </source>
</evidence>
<evidence type="ECO:0000256" key="5">
    <source>
        <dbReference type="ARBA" id="ARBA00022491"/>
    </source>
</evidence>
<name>A0A507BQX6_9FUNG</name>